<dbReference type="InterPro" id="IPR025997">
    <property type="entry name" value="SBP_2_dom"/>
</dbReference>
<keyword evidence="2 3" id="KW-0732">Signal</keyword>
<protein>
    <submittedName>
        <fullName evidence="5">Simple sugar transport system substrate-binding protein/D-xylose transport system substrate-binding protein</fullName>
    </submittedName>
</protein>
<dbReference type="AlphaFoldDB" id="A0A1I6PC44"/>
<dbReference type="InterPro" id="IPR028082">
    <property type="entry name" value="Peripla_BP_I"/>
</dbReference>
<keyword evidence="5" id="KW-0813">Transport</keyword>
<evidence type="ECO:0000256" key="3">
    <source>
        <dbReference type="SAM" id="SignalP"/>
    </source>
</evidence>
<dbReference type="STRING" id="1176198.SAMN05444716_101410"/>
<comment type="subcellular location">
    <subcellularLocation>
        <location evidence="1">Cell envelope</location>
    </subcellularLocation>
</comment>
<dbReference type="Gene3D" id="3.40.50.2300">
    <property type="match status" value="2"/>
</dbReference>
<accession>A0A1I6PC44</accession>
<keyword evidence="5" id="KW-0762">Sugar transport</keyword>
<evidence type="ECO:0000259" key="4">
    <source>
        <dbReference type="Pfam" id="PF13407"/>
    </source>
</evidence>
<dbReference type="PANTHER" id="PTHR30036:SF1">
    <property type="entry name" value="D-XYLOSE-BINDING PERIPLASMIC PROTEIN"/>
    <property type="match status" value="1"/>
</dbReference>
<evidence type="ECO:0000256" key="1">
    <source>
        <dbReference type="ARBA" id="ARBA00004196"/>
    </source>
</evidence>
<feature type="chain" id="PRO_5011711237" evidence="3">
    <location>
        <begin position="35"/>
        <end position="373"/>
    </location>
</feature>
<sequence>MTAVTAVKGPTAVRRRRPLSLTAAVLIALTAATAAGCAADESGDGAGGGGGGDKIAFLMPDIASPRYELYDSPLFEARMKELCGDCEVIYNNANADASRQQQQANSALAQGVSAIVIDPVDSNAAAGIVNTARAQGVPVIAYDRPVLGTPPDYYISFDNEAIGESIGRSLIEELEAGGAEGGLLQVNGSPTDAAAGLIKQGIHNAIDDSGFELLAEYDTPDWQPAKAQEWVGGQITRFGDGIAGVVAANDGTGGGAIAAFKAAGVEVPPVTGNDFEVAAAQRIASGDQFNTISKPIKIVAEAAAEVTWQFLQGEEPAGETTLFDTPAQLFEPTVVTADNLAEVVASSEQLTAAEVCTAQYAAACAALGIADAG</sequence>
<feature type="signal peptide" evidence="3">
    <location>
        <begin position="1"/>
        <end position="34"/>
    </location>
</feature>
<feature type="domain" description="Periplasmic binding protein" evidence="4">
    <location>
        <begin position="55"/>
        <end position="315"/>
    </location>
</feature>
<gene>
    <name evidence="5" type="ORF">SAMN05444716_101410</name>
</gene>
<organism evidence="5 6">
    <name type="scientific">Streptomyces harbinensis</name>
    <dbReference type="NCBI Taxonomy" id="1176198"/>
    <lineage>
        <taxon>Bacteria</taxon>
        <taxon>Bacillati</taxon>
        <taxon>Actinomycetota</taxon>
        <taxon>Actinomycetes</taxon>
        <taxon>Kitasatosporales</taxon>
        <taxon>Streptomycetaceae</taxon>
        <taxon>Streptomyces</taxon>
    </lineage>
</organism>
<dbReference type="GO" id="GO:0030288">
    <property type="term" value="C:outer membrane-bounded periplasmic space"/>
    <property type="evidence" value="ECO:0007669"/>
    <property type="project" value="TreeGrafter"/>
</dbReference>
<keyword evidence="6" id="KW-1185">Reference proteome</keyword>
<dbReference type="CDD" id="cd19995">
    <property type="entry name" value="PBP1_ABC_xylose_binding-like"/>
    <property type="match status" value="1"/>
</dbReference>
<dbReference type="EMBL" id="FPAB01000001">
    <property type="protein sequence ID" value="SFS37729.1"/>
    <property type="molecule type" value="Genomic_DNA"/>
</dbReference>
<dbReference type="PANTHER" id="PTHR30036">
    <property type="entry name" value="D-XYLOSE-BINDING PERIPLASMIC PROTEIN"/>
    <property type="match status" value="1"/>
</dbReference>
<dbReference type="InterPro" id="IPR050555">
    <property type="entry name" value="Bact_Solute-Bind_Prot2"/>
</dbReference>
<evidence type="ECO:0000256" key="2">
    <source>
        <dbReference type="ARBA" id="ARBA00022729"/>
    </source>
</evidence>
<dbReference type="Pfam" id="PF13407">
    <property type="entry name" value="Peripla_BP_4"/>
    <property type="match status" value="1"/>
</dbReference>
<evidence type="ECO:0000313" key="5">
    <source>
        <dbReference type="EMBL" id="SFS37729.1"/>
    </source>
</evidence>
<name>A0A1I6PC44_9ACTN</name>
<reference evidence="6" key="1">
    <citation type="submission" date="2016-10" db="EMBL/GenBank/DDBJ databases">
        <authorList>
            <person name="Varghese N."/>
            <person name="Submissions S."/>
        </authorList>
    </citation>
    <scope>NUCLEOTIDE SEQUENCE [LARGE SCALE GENOMIC DNA]</scope>
    <source>
        <strain evidence="6">CGMCC 4.7047</strain>
    </source>
</reference>
<dbReference type="GO" id="GO:0030246">
    <property type="term" value="F:carbohydrate binding"/>
    <property type="evidence" value="ECO:0007669"/>
    <property type="project" value="TreeGrafter"/>
</dbReference>
<dbReference type="Proteomes" id="UP000198873">
    <property type="component" value="Unassembled WGS sequence"/>
</dbReference>
<dbReference type="SUPFAM" id="SSF53822">
    <property type="entry name" value="Periplasmic binding protein-like I"/>
    <property type="match status" value="1"/>
</dbReference>
<evidence type="ECO:0000313" key="6">
    <source>
        <dbReference type="Proteomes" id="UP000198873"/>
    </source>
</evidence>
<proteinExistence type="predicted"/>